<evidence type="ECO:0000259" key="5">
    <source>
        <dbReference type="Pfam" id="PF04542"/>
    </source>
</evidence>
<dbReference type="Proteomes" id="UP000185093">
    <property type="component" value="Unassembled WGS sequence"/>
</dbReference>
<dbReference type="Gene3D" id="1.10.10.10">
    <property type="entry name" value="Winged helix-like DNA-binding domain superfamily/Winged helix DNA-binding domain"/>
    <property type="match status" value="1"/>
</dbReference>
<dbReference type="Pfam" id="PF04545">
    <property type="entry name" value="Sigma70_r4"/>
    <property type="match status" value="1"/>
</dbReference>
<dbReference type="PANTHER" id="PTHR30385:SF7">
    <property type="entry name" value="RNA POLYMERASE SIGMA FACTOR FLIA"/>
    <property type="match status" value="1"/>
</dbReference>
<dbReference type="InterPro" id="IPR036388">
    <property type="entry name" value="WH-like_DNA-bd_sf"/>
</dbReference>
<dbReference type="InterPro" id="IPR007630">
    <property type="entry name" value="RNA_pol_sigma70_r4"/>
</dbReference>
<evidence type="ECO:0000256" key="2">
    <source>
        <dbReference type="ARBA" id="ARBA00023082"/>
    </source>
</evidence>
<reference evidence="7 8" key="1">
    <citation type="submission" date="2016-11" db="EMBL/GenBank/DDBJ databases">
        <authorList>
            <person name="Varghese N."/>
            <person name="Submissions S."/>
        </authorList>
    </citation>
    <scope>NUCLEOTIDE SEQUENCE [LARGE SCALE GENOMIC DNA]</scope>
    <source>
        <strain evidence="7 8">DSM 20664</strain>
    </source>
</reference>
<dbReference type="InterPro" id="IPR014284">
    <property type="entry name" value="RNA_pol_sigma-70_dom"/>
</dbReference>
<dbReference type="InterPro" id="IPR013325">
    <property type="entry name" value="RNA_pol_sigma_r2"/>
</dbReference>
<feature type="domain" description="RNA polymerase sigma-70 region 2" evidence="5">
    <location>
        <begin position="34"/>
        <end position="98"/>
    </location>
</feature>
<dbReference type="InterPro" id="IPR007627">
    <property type="entry name" value="RNA_pol_sigma70_r2"/>
</dbReference>
<dbReference type="PANTHER" id="PTHR30385">
    <property type="entry name" value="SIGMA FACTOR F FLAGELLAR"/>
    <property type="match status" value="1"/>
</dbReference>
<keyword evidence="1" id="KW-0805">Transcription regulation</keyword>
<keyword evidence="4" id="KW-0804">Transcription</keyword>
<evidence type="ECO:0000256" key="1">
    <source>
        <dbReference type="ARBA" id="ARBA00023015"/>
    </source>
</evidence>
<comment type="caution">
    <text evidence="7">The sequence shown here is derived from an EMBL/GenBank/DDBJ whole genome shotgun (WGS) entry which is preliminary data.</text>
</comment>
<gene>
    <name evidence="7" type="ORF">SAMN05444368_0802</name>
</gene>
<evidence type="ECO:0000256" key="4">
    <source>
        <dbReference type="ARBA" id="ARBA00023163"/>
    </source>
</evidence>
<accession>A0ABY1JCI8</accession>
<dbReference type="Pfam" id="PF04542">
    <property type="entry name" value="Sigma70_r2"/>
    <property type="match status" value="1"/>
</dbReference>
<dbReference type="CDD" id="cd06171">
    <property type="entry name" value="Sigma70_r4"/>
    <property type="match status" value="1"/>
</dbReference>
<sequence>MRLDSAFKDGFPEKDLWEKVKSGDEKAREEVIISYRPMVFWLASKLHVSPSSYQDLIQEGMVALIEAVDRYDSTRGVKFITYAYYRVKGHMINFLERSEAKAPEPVEIDETFHRRELFYDEDWLVDLEEAMGSLTASEAEIITAIHIKGLTVKELARRKGVDISYIYRIRRKAIAKLKKVFGVT</sequence>
<evidence type="ECO:0000313" key="7">
    <source>
        <dbReference type="EMBL" id="SIN65715.1"/>
    </source>
</evidence>
<feature type="domain" description="RNA polymerase sigma-70 region 4" evidence="6">
    <location>
        <begin position="130"/>
        <end position="179"/>
    </location>
</feature>
<evidence type="ECO:0000259" key="6">
    <source>
        <dbReference type="Pfam" id="PF04545"/>
    </source>
</evidence>
<keyword evidence="3" id="KW-0238">DNA-binding</keyword>
<dbReference type="NCBIfam" id="TIGR02937">
    <property type="entry name" value="sigma70-ECF"/>
    <property type="match status" value="1"/>
</dbReference>
<keyword evidence="2" id="KW-0731">Sigma factor</keyword>
<organism evidence="7 8">
    <name type="scientific">Acetomicrobium flavidum</name>
    <dbReference type="NCBI Taxonomy" id="49896"/>
    <lineage>
        <taxon>Bacteria</taxon>
        <taxon>Thermotogati</taxon>
        <taxon>Synergistota</taxon>
        <taxon>Synergistia</taxon>
        <taxon>Synergistales</taxon>
        <taxon>Acetomicrobiaceae</taxon>
        <taxon>Acetomicrobium</taxon>
    </lineage>
</organism>
<protein>
    <submittedName>
        <fullName evidence="7">RNA polymerase sporulation-specific sigma factor</fullName>
    </submittedName>
</protein>
<proteinExistence type="predicted"/>
<dbReference type="InterPro" id="IPR013324">
    <property type="entry name" value="RNA_pol_sigma_r3/r4-like"/>
</dbReference>
<evidence type="ECO:0000313" key="8">
    <source>
        <dbReference type="Proteomes" id="UP000185093"/>
    </source>
</evidence>
<name>A0ABY1JCI8_9BACT</name>
<keyword evidence="8" id="KW-1185">Reference proteome</keyword>
<dbReference type="SUPFAM" id="SSF88946">
    <property type="entry name" value="Sigma2 domain of RNA polymerase sigma factors"/>
    <property type="match status" value="1"/>
</dbReference>
<evidence type="ECO:0000256" key="3">
    <source>
        <dbReference type="ARBA" id="ARBA00023125"/>
    </source>
</evidence>
<dbReference type="RefSeq" id="WP_074199346.1">
    <property type="nucleotide sequence ID" value="NZ_DAOSUK010000055.1"/>
</dbReference>
<dbReference type="SUPFAM" id="SSF88659">
    <property type="entry name" value="Sigma3 and sigma4 domains of RNA polymerase sigma factors"/>
    <property type="match status" value="1"/>
</dbReference>
<dbReference type="EMBL" id="FSQZ01000001">
    <property type="protein sequence ID" value="SIN65715.1"/>
    <property type="molecule type" value="Genomic_DNA"/>
</dbReference>
<dbReference type="Gene3D" id="1.20.120.1810">
    <property type="match status" value="1"/>
</dbReference>